<accession>A0A8H5M9J5</accession>
<dbReference type="SUPFAM" id="SSF52540">
    <property type="entry name" value="P-loop containing nucleoside triphosphate hydrolases"/>
    <property type="match status" value="1"/>
</dbReference>
<comment type="similarity">
    <text evidence="1">Belongs to the TRAFAC class TrmE-Era-EngA-EngB-Septin-like GTPase superfamily. Septin GTPase family.</text>
</comment>
<keyword evidence="1" id="KW-0547">Nucleotide-binding</keyword>
<dbReference type="PANTHER" id="PTHR18884">
    <property type="entry name" value="SEPTIN"/>
    <property type="match status" value="1"/>
</dbReference>
<feature type="domain" description="Septin-type G" evidence="4">
    <location>
        <begin position="193"/>
        <end position="655"/>
    </location>
</feature>
<dbReference type="InterPro" id="IPR027417">
    <property type="entry name" value="P-loop_NTPase"/>
</dbReference>
<dbReference type="EMBL" id="JAACJN010000038">
    <property type="protein sequence ID" value="KAF5385719.1"/>
    <property type="molecule type" value="Genomic_DNA"/>
</dbReference>
<dbReference type="PROSITE" id="PS51719">
    <property type="entry name" value="G_SEPTIN"/>
    <property type="match status" value="1"/>
</dbReference>
<keyword evidence="6" id="KW-1185">Reference proteome</keyword>
<feature type="compositionally biased region" description="Basic and acidic residues" evidence="2">
    <location>
        <begin position="490"/>
        <end position="504"/>
    </location>
</feature>
<comment type="caution">
    <text evidence="5">The sequence shown here is derived from an EMBL/GenBank/DDBJ whole genome shotgun (WGS) entry which is preliminary data.</text>
</comment>
<feature type="compositionally biased region" description="Polar residues" evidence="2">
    <location>
        <begin position="339"/>
        <end position="356"/>
    </location>
</feature>
<sequence length="676" mass="75182">MRTAWGTGNINKALIDPNSEISFHYLSKGLLLRPNYTPSLSWFFIFFHFLLVNNSILSSISSTTTTMFSLRRKTKHVPEPTTKIRGSPSLPELNNQGIPWPESLVDVSSMRQDIPPISSQIPATPKGAKPIHAAPSHGPIAFHRPLRPSSGNGEGPPSISSLYMSTAPVSFHNATKQMPRTVSSKYNQRRLRVPPTFNLMVVGGQGTGKTSLLRLLLETADISPTATVDQRAAVDRFLSGPPKTTHSINTACVEICESRYDRVLFSVVDSPGLDFSEGRELKLERQLQSMMKYIDAQYADTMNEESKVVRTNKGDQHIHLCIYLIDPSSIMTSAERKAQSSLPTQTRSETTVSNRNPPDLIPDTSDDDDEETPLTMSPAEIRVIRRLAARCNVLPVVAKTDSLTDDALVGAKEAVKRSLAGAGLDFGVFEPSQKPTLTLKKPRATRFQPDDTNGTDDNEDDEGDEDRQSPPVIKLRRPKVTRHLSRSRSRRDLSQAVLDEHRPTSPDMESIASVRFSAHIVAKPNLTDLMPFAVITPENSRRSRRNLATDEQMLSTAPNSPLQQSEDGHAPSIMEPTTAGSIHSARRSSFLQGEPDNLKGIFIRKFRWGTIDVLDPEHCDFAALRTAVLSTHLKVLKVHTKEVLYEKYRTEKLLARRATSHITEEERDRLLKDLGL</sequence>
<dbReference type="Pfam" id="PF00735">
    <property type="entry name" value="Septin"/>
    <property type="match status" value="3"/>
</dbReference>
<feature type="compositionally biased region" description="Polar residues" evidence="2">
    <location>
        <begin position="552"/>
        <end position="565"/>
    </location>
</feature>
<dbReference type="OrthoDB" id="10261408at2759"/>
<feature type="region of interest" description="Disordered" evidence="2">
    <location>
        <begin position="426"/>
        <end position="508"/>
    </location>
</feature>
<evidence type="ECO:0000259" key="4">
    <source>
        <dbReference type="PROSITE" id="PS51719"/>
    </source>
</evidence>
<feature type="region of interest" description="Disordered" evidence="2">
    <location>
        <begin position="120"/>
        <end position="161"/>
    </location>
</feature>
<feature type="region of interest" description="Disordered" evidence="2">
    <location>
        <begin position="552"/>
        <end position="584"/>
    </location>
</feature>
<dbReference type="AlphaFoldDB" id="A0A8H5M9J5"/>
<keyword evidence="1" id="KW-0342">GTP-binding</keyword>
<feature type="compositionally biased region" description="Acidic residues" evidence="2">
    <location>
        <begin position="453"/>
        <end position="465"/>
    </location>
</feature>
<dbReference type="Proteomes" id="UP000518752">
    <property type="component" value="Unassembled WGS sequence"/>
</dbReference>
<protein>
    <recommendedName>
        <fullName evidence="4">Septin-type G domain-containing protein</fullName>
    </recommendedName>
</protein>
<organism evidence="5 6">
    <name type="scientific">Collybiopsis confluens</name>
    <dbReference type="NCBI Taxonomy" id="2823264"/>
    <lineage>
        <taxon>Eukaryota</taxon>
        <taxon>Fungi</taxon>
        <taxon>Dikarya</taxon>
        <taxon>Basidiomycota</taxon>
        <taxon>Agaricomycotina</taxon>
        <taxon>Agaricomycetes</taxon>
        <taxon>Agaricomycetidae</taxon>
        <taxon>Agaricales</taxon>
        <taxon>Marasmiineae</taxon>
        <taxon>Omphalotaceae</taxon>
        <taxon>Collybiopsis</taxon>
    </lineage>
</organism>
<evidence type="ECO:0000256" key="3">
    <source>
        <dbReference type="SAM" id="Phobius"/>
    </source>
</evidence>
<feature type="region of interest" description="Disordered" evidence="2">
    <location>
        <begin position="334"/>
        <end position="377"/>
    </location>
</feature>
<evidence type="ECO:0000313" key="5">
    <source>
        <dbReference type="EMBL" id="KAF5385719.1"/>
    </source>
</evidence>
<gene>
    <name evidence="5" type="ORF">D9757_005498</name>
</gene>
<keyword evidence="3" id="KW-0812">Transmembrane</keyword>
<feature type="compositionally biased region" description="Basic residues" evidence="2">
    <location>
        <begin position="474"/>
        <end position="489"/>
    </location>
</feature>
<name>A0A8H5M9J5_9AGAR</name>
<dbReference type="GO" id="GO:0005525">
    <property type="term" value="F:GTP binding"/>
    <property type="evidence" value="ECO:0007669"/>
    <property type="project" value="UniProtKB-KW"/>
</dbReference>
<proteinExistence type="inferred from homology"/>
<feature type="transmembrane region" description="Helical" evidence="3">
    <location>
        <begin position="40"/>
        <end position="63"/>
    </location>
</feature>
<dbReference type="InterPro" id="IPR030379">
    <property type="entry name" value="G_SEPTIN_dom"/>
</dbReference>
<evidence type="ECO:0000256" key="2">
    <source>
        <dbReference type="SAM" id="MobiDB-lite"/>
    </source>
</evidence>
<keyword evidence="3" id="KW-0472">Membrane</keyword>
<reference evidence="5 6" key="1">
    <citation type="journal article" date="2020" name="ISME J.">
        <title>Uncovering the hidden diversity of litter-decomposition mechanisms in mushroom-forming fungi.</title>
        <authorList>
            <person name="Floudas D."/>
            <person name="Bentzer J."/>
            <person name="Ahren D."/>
            <person name="Johansson T."/>
            <person name="Persson P."/>
            <person name="Tunlid A."/>
        </authorList>
    </citation>
    <scope>NUCLEOTIDE SEQUENCE [LARGE SCALE GENOMIC DNA]</scope>
    <source>
        <strain evidence="5 6">CBS 406.79</strain>
    </source>
</reference>
<feature type="region of interest" description="Disordered" evidence="2">
    <location>
        <begin position="71"/>
        <end position="96"/>
    </location>
</feature>
<evidence type="ECO:0000313" key="6">
    <source>
        <dbReference type="Proteomes" id="UP000518752"/>
    </source>
</evidence>
<evidence type="ECO:0000256" key="1">
    <source>
        <dbReference type="RuleBase" id="RU004560"/>
    </source>
</evidence>
<keyword evidence="3" id="KW-1133">Transmembrane helix</keyword>
<dbReference type="Gene3D" id="3.40.50.300">
    <property type="entry name" value="P-loop containing nucleotide triphosphate hydrolases"/>
    <property type="match status" value="1"/>
</dbReference>